<accession>D2VRU2</accession>
<organism evidence="3">
    <name type="scientific">Naegleria gruberi</name>
    <name type="common">Amoeba</name>
    <dbReference type="NCBI Taxonomy" id="5762"/>
    <lineage>
        <taxon>Eukaryota</taxon>
        <taxon>Discoba</taxon>
        <taxon>Heterolobosea</taxon>
        <taxon>Tetramitia</taxon>
        <taxon>Eutetramitia</taxon>
        <taxon>Vahlkampfiidae</taxon>
        <taxon>Naegleria</taxon>
    </lineage>
</organism>
<dbReference type="VEuPathDB" id="AmoebaDB:NAEGRDRAFT_71704"/>
<keyword evidence="3" id="KW-1185">Reference proteome</keyword>
<dbReference type="OrthoDB" id="5835829at2759"/>
<protein>
    <submittedName>
        <fullName evidence="2">Predicted protein</fullName>
    </submittedName>
</protein>
<sequence>MRQNLERGKSLMSVRKFRESRITMMMIGMLLLMVVVGLMGLVSADNAGEKKERKNVWIFTQPLFYDQFKPLVDHLVNEDKSVVTVLTPYDASDAFEQFLTKRRAGEEAKFNLVKCPIDTRIPTNFYSSIIEPANKKQTYYEYATHLKHQWIDTYFGKSFYKCGSSQLEKSKVDVVVTDCHAFGAMDFASSFSKPLVILCPTLAGLSTIQPVSHQTGKELFEPRFNPFNQVSYLKLFNQMIQLDKTSSYATTMDLVTRGQFLKQNSTDFIRSMNEENLVGQFLNIVSNMFSQTQYQAFWLYELFLNNRRSEYLPMRIADDTSILDIVKTAHVFYTSVSGVTEDSSLRIPSNAHLIPPLLIKQTKWINVAEKRLSEVKTLEKKMENRNVILVNLRDSFKLLPLFLNNLETIATKHNHLVIINKNGLSQEIISKYPSFVFSDLRAEERNRILKSSSIRFVITSGDLLSTSEVIAHGKPVLMVPSTTEGFAVSLQLSGNLKIGHVLIPSFTNEKVIQDVMSNFLKNTELYSQVKITKQYSDLFSEGSNMSVNILSSYILSLASNKNVLSPSYSFDTKAALIVDTSIVAICILLTLLIIIYINIKIMLRIISLLCLCCVKSTNKPKKEKTE</sequence>
<dbReference type="GeneID" id="8854415"/>
<keyword evidence="1" id="KW-0812">Transmembrane</keyword>
<proteinExistence type="predicted"/>
<keyword evidence="1" id="KW-1133">Transmembrane helix</keyword>
<evidence type="ECO:0000256" key="1">
    <source>
        <dbReference type="SAM" id="Phobius"/>
    </source>
</evidence>
<dbReference type="SUPFAM" id="SSF53756">
    <property type="entry name" value="UDP-Glycosyltransferase/glycogen phosphorylase"/>
    <property type="match status" value="1"/>
</dbReference>
<dbReference type="InParanoid" id="D2VRU2"/>
<dbReference type="Proteomes" id="UP000006671">
    <property type="component" value="Unassembled WGS sequence"/>
</dbReference>
<reference evidence="2 3" key="1">
    <citation type="journal article" date="2010" name="Cell">
        <title>The genome of Naegleria gruberi illuminates early eukaryotic versatility.</title>
        <authorList>
            <person name="Fritz-Laylin L.K."/>
            <person name="Prochnik S.E."/>
            <person name="Ginger M.L."/>
            <person name="Dacks J.B."/>
            <person name="Carpenter M.L."/>
            <person name="Field M.C."/>
            <person name="Kuo A."/>
            <person name="Paredez A."/>
            <person name="Chapman J."/>
            <person name="Pham J."/>
            <person name="Shu S."/>
            <person name="Neupane R."/>
            <person name="Cipriano M."/>
            <person name="Mancuso J."/>
            <person name="Tu H."/>
            <person name="Salamov A."/>
            <person name="Lindquist E."/>
            <person name="Shapiro H."/>
            <person name="Lucas S."/>
            <person name="Grigoriev I.V."/>
            <person name="Cande W.Z."/>
            <person name="Fulton C."/>
            <person name="Rokhsar D.S."/>
            <person name="Dawson S.C."/>
        </authorList>
    </citation>
    <scope>NUCLEOTIDE SEQUENCE [LARGE SCALE GENOMIC DNA]</scope>
    <source>
        <strain evidence="2 3">NEG-M</strain>
    </source>
</reference>
<evidence type="ECO:0000313" key="3">
    <source>
        <dbReference type="Proteomes" id="UP000006671"/>
    </source>
</evidence>
<dbReference type="Gene3D" id="3.40.50.2000">
    <property type="entry name" value="Glycogen Phosphorylase B"/>
    <property type="match status" value="1"/>
</dbReference>
<dbReference type="EMBL" id="GG738892">
    <property type="protein sequence ID" value="EFC40449.1"/>
    <property type="molecule type" value="Genomic_DNA"/>
</dbReference>
<keyword evidence="1" id="KW-0472">Membrane</keyword>
<dbReference type="OMA" id="INIKIML"/>
<dbReference type="AlphaFoldDB" id="D2VRU2"/>
<dbReference type="KEGG" id="ngr:NAEGRDRAFT_71704"/>
<dbReference type="RefSeq" id="XP_002673193.1">
    <property type="nucleotide sequence ID" value="XM_002673147.1"/>
</dbReference>
<feature type="transmembrane region" description="Helical" evidence="1">
    <location>
        <begin position="574"/>
        <end position="597"/>
    </location>
</feature>
<name>D2VRU2_NAEGR</name>
<evidence type="ECO:0000313" key="2">
    <source>
        <dbReference type="EMBL" id="EFC40449.1"/>
    </source>
</evidence>
<gene>
    <name evidence="2" type="ORF">NAEGRDRAFT_71704</name>
</gene>